<name>G7W863_DESOD</name>
<dbReference type="HOGENOM" id="CLU_120389_2_0_9"/>
<accession>G7W863</accession>
<evidence type="ECO:0008006" key="5">
    <source>
        <dbReference type="Google" id="ProtNLM"/>
    </source>
</evidence>
<dbReference type="RefSeq" id="WP_014183530.1">
    <property type="nucleotide sequence ID" value="NC_016584.1"/>
</dbReference>
<dbReference type="Proteomes" id="UP000006346">
    <property type="component" value="Chromosome"/>
</dbReference>
<protein>
    <recommendedName>
        <fullName evidence="5">Alkaline shock response membrane anchor protein AmaP</fullName>
    </recommendedName>
</protein>
<keyword evidence="2" id="KW-1133">Transmembrane helix</keyword>
<dbReference type="InterPro" id="IPR005531">
    <property type="entry name" value="Asp23"/>
</dbReference>
<dbReference type="NCBIfam" id="NF033218">
    <property type="entry name" value="anchor_AmaP"/>
    <property type="match status" value="1"/>
</dbReference>
<reference evidence="4" key="1">
    <citation type="submission" date="2011-11" db="EMBL/GenBank/DDBJ databases">
        <title>Complete sequence of Desulfosporosinus orientis DSM 765.</title>
        <authorList>
            <person name="Lucas S."/>
            <person name="Han J."/>
            <person name="Lapidus A."/>
            <person name="Cheng J.-F."/>
            <person name="Goodwin L."/>
            <person name="Pitluck S."/>
            <person name="Peters L."/>
            <person name="Ovchinnikova G."/>
            <person name="Teshima H."/>
            <person name="Detter J.C."/>
            <person name="Han C."/>
            <person name="Tapia R."/>
            <person name="Land M."/>
            <person name="Hauser L."/>
            <person name="Kyrpides N."/>
            <person name="Ivanova N."/>
            <person name="Pagani I."/>
            <person name="Pester M."/>
            <person name="Spring S."/>
            <person name="Ollivier B."/>
            <person name="Rattei T."/>
            <person name="Klenk H.-P."/>
            <person name="Wagner M."/>
            <person name="Loy A."/>
            <person name="Woyke T."/>
        </authorList>
    </citation>
    <scope>NUCLEOTIDE SEQUENCE [LARGE SCALE GENOMIC DNA]</scope>
    <source>
        <strain evidence="4">ATCC 19365 / DSM 765 / NCIMB 8382 / VKM B-1628</strain>
    </source>
</reference>
<gene>
    <name evidence="3" type="ordered locus">Desor_1035</name>
</gene>
<dbReference type="EMBL" id="CP003108">
    <property type="protein sequence ID" value="AET66709.1"/>
    <property type="molecule type" value="Genomic_DNA"/>
</dbReference>
<proteinExistence type="inferred from homology"/>
<dbReference type="AlphaFoldDB" id="G7W863"/>
<keyword evidence="2" id="KW-0472">Membrane</keyword>
<evidence type="ECO:0000256" key="1">
    <source>
        <dbReference type="ARBA" id="ARBA00005721"/>
    </source>
</evidence>
<keyword evidence="4" id="KW-1185">Reference proteome</keyword>
<evidence type="ECO:0000313" key="4">
    <source>
        <dbReference type="Proteomes" id="UP000006346"/>
    </source>
</evidence>
<dbReference type="KEGG" id="dor:Desor_1035"/>
<dbReference type="PATRIC" id="fig|768706.3.peg.1007"/>
<reference evidence="3 4" key="2">
    <citation type="journal article" date="2012" name="J. Bacteriol.">
        <title>Complete genome sequences of Desulfosporosinus orientis DSM765T, Desulfosporosinus youngiae DSM17734T, Desulfosporosinus meridiei DSM13257T, and Desulfosporosinus acidiphilus DSM22704T.</title>
        <authorList>
            <person name="Pester M."/>
            <person name="Brambilla E."/>
            <person name="Alazard D."/>
            <person name="Rattei T."/>
            <person name="Weinmaier T."/>
            <person name="Han J."/>
            <person name="Lucas S."/>
            <person name="Lapidus A."/>
            <person name="Cheng J.F."/>
            <person name="Goodwin L."/>
            <person name="Pitluck S."/>
            <person name="Peters L."/>
            <person name="Ovchinnikova G."/>
            <person name="Teshima H."/>
            <person name="Detter J.C."/>
            <person name="Han C.S."/>
            <person name="Tapia R."/>
            <person name="Land M.L."/>
            <person name="Hauser L."/>
            <person name="Kyrpides N.C."/>
            <person name="Ivanova N.N."/>
            <person name="Pagani I."/>
            <person name="Huntmann M."/>
            <person name="Wei C.L."/>
            <person name="Davenport K.W."/>
            <person name="Daligault H."/>
            <person name="Chain P.S."/>
            <person name="Chen A."/>
            <person name="Mavromatis K."/>
            <person name="Markowitz V."/>
            <person name="Szeto E."/>
            <person name="Mikhailova N."/>
            <person name="Pati A."/>
            <person name="Wagner M."/>
            <person name="Woyke T."/>
            <person name="Ollivier B."/>
            <person name="Klenk H.P."/>
            <person name="Spring S."/>
            <person name="Loy A."/>
        </authorList>
    </citation>
    <scope>NUCLEOTIDE SEQUENCE [LARGE SCALE GENOMIC DNA]</scope>
    <source>
        <strain evidence="4">ATCC 19365 / DSM 765 / NCIMB 8382 / VKM B-1628</strain>
    </source>
</reference>
<sequence length="171" mass="18708">MFAYVLGFLLILAALCILAIATGWGLPYFIIAQGLSWLKINSWESTLVSGVLLVLGLLCFLRPRAGSEYSFRTALKGGEVRISQDALQDIIARSAKGLSGVAEVKSSLRQVEAGLEINVMCQFEQGVIIPQISGEILTKVKEDVELYTGIRVAEVKVLVRLLEKGRSVRVR</sequence>
<dbReference type="eggNOG" id="COG1302">
    <property type="taxonomic scope" value="Bacteria"/>
</dbReference>
<organism evidence="3 4">
    <name type="scientific">Desulfosporosinus orientis (strain ATCC 19365 / DSM 765 / NCIMB 8382 / VKM B-1628 / Singapore I)</name>
    <name type="common">Desulfotomaculum orientis</name>
    <dbReference type="NCBI Taxonomy" id="768706"/>
    <lineage>
        <taxon>Bacteria</taxon>
        <taxon>Bacillati</taxon>
        <taxon>Bacillota</taxon>
        <taxon>Clostridia</taxon>
        <taxon>Eubacteriales</taxon>
        <taxon>Desulfitobacteriaceae</taxon>
        <taxon>Desulfosporosinus</taxon>
    </lineage>
</organism>
<comment type="similarity">
    <text evidence="1">Belongs to the asp23 family.</text>
</comment>
<keyword evidence="2" id="KW-0812">Transmembrane</keyword>
<dbReference type="STRING" id="768706.Desor_1035"/>
<evidence type="ECO:0000313" key="3">
    <source>
        <dbReference type="EMBL" id="AET66709.1"/>
    </source>
</evidence>
<dbReference type="OrthoDB" id="1797561at2"/>
<evidence type="ECO:0000256" key="2">
    <source>
        <dbReference type="SAM" id="Phobius"/>
    </source>
</evidence>
<feature type="transmembrane region" description="Helical" evidence="2">
    <location>
        <begin position="41"/>
        <end position="61"/>
    </location>
</feature>
<dbReference type="Pfam" id="PF03780">
    <property type="entry name" value="Asp23"/>
    <property type="match status" value="1"/>
</dbReference>